<comment type="subcellular location">
    <subcellularLocation>
        <location evidence="1 2">Nucleus</location>
    </subcellularLocation>
</comment>
<evidence type="ECO:0000259" key="4">
    <source>
        <dbReference type="PROSITE" id="PS50071"/>
    </source>
</evidence>
<reference evidence="5" key="1">
    <citation type="submission" date="2022-07" db="EMBL/GenBank/DDBJ databases">
        <title>Chromosome-level genome of Muraenolepis orangiensis.</title>
        <authorList>
            <person name="Kim J."/>
        </authorList>
    </citation>
    <scope>NUCLEOTIDE SEQUENCE</scope>
    <source>
        <strain evidence="5">KU_S4_2022</strain>
        <tissue evidence="5">Muscle</tissue>
    </source>
</reference>
<sequence length="214" mass="23133">MDTSHRMQAGPQRRSKRTTFSPAQLGLLEGAFSHHRYPHARAKESLSSLTGLPESKIQHSEAPERTNFLPVSAVEQAGHPELTGRPSDHAPPCDPASTEMWDVSDYLSLSWFEDYGSPSSAGSRRCTENASVQDSTSTTSSTSSSTSSTSTTTSTTSTTTIHDGYEDMLLFASFGNEPQTEALEDLSEVSFQNIGECNLSDLDISEAMIGYLLG</sequence>
<dbReference type="PROSITE" id="PS50071">
    <property type="entry name" value="HOMEOBOX_2"/>
    <property type="match status" value="1"/>
</dbReference>
<dbReference type="SMART" id="SM00389">
    <property type="entry name" value="HOX"/>
    <property type="match status" value="1"/>
</dbReference>
<dbReference type="OrthoDB" id="6159439at2759"/>
<evidence type="ECO:0000256" key="1">
    <source>
        <dbReference type="PROSITE-ProRule" id="PRU00108"/>
    </source>
</evidence>
<feature type="domain" description="Homeobox" evidence="4">
    <location>
        <begin position="11"/>
        <end position="58"/>
    </location>
</feature>
<evidence type="ECO:0000313" key="6">
    <source>
        <dbReference type="Proteomes" id="UP001148018"/>
    </source>
</evidence>
<dbReference type="InterPro" id="IPR009057">
    <property type="entry name" value="Homeodomain-like_sf"/>
</dbReference>
<keyword evidence="1 2" id="KW-0238">DNA-binding</keyword>
<accession>A0A9Q0I8X8</accession>
<comment type="caution">
    <text evidence="5">The sequence shown here is derived from an EMBL/GenBank/DDBJ whole genome shotgun (WGS) entry which is preliminary data.</text>
</comment>
<proteinExistence type="predicted"/>
<dbReference type="Gene3D" id="1.10.10.60">
    <property type="entry name" value="Homeodomain-like"/>
    <property type="match status" value="1"/>
</dbReference>
<dbReference type="InterPro" id="IPR001356">
    <property type="entry name" value="HD"/>
</dbReference>
<gene>
    <name evidence="5" type="ORF">NHX12_010445</name>
</gene>
<keyword evidence="6" id="KW-1185">Reference proteome</keyword>
<feature type="DNA-binding region" description="Homeobox" evidence="1">
    <location>
        <begin position="13"/>
        <end position="59"/>
    </location>
</feature>
<evidence type="ECO:0000256" key="2">
    <source>
        <dbReference type="RuleBase" id="RU000682"/>
    </source>
</evidence>
<feature type="compositionally biased region" description="Polar residues" evidence="3">
    <location>
        <begin position="118"/>
        <end position="134"/>
    </location>
</feature>
<feature type="region of interest" description="Disordered" evidence="3">
    <location>
        <begin position="1"/>
        <end position="22"/>
    </location>
</feature>
<keyword evidence="1 2" id="KW-0539">Nucleus</keyword>
<name>A0A9Q0I8X8_9TELE</name>
<protein>
    <recommendedName>
        <fullName evidence="4">Homeobox domain-containing protein</fullName>
    </recommendedName>
</protein>
<dbReference type="Pfam" id="PF00046">
    <property type="entry name" value="Homeodomain"/>
    <property type="match status" value="1"/>
</dbReference>
<feature type="compositionally biased region" description="Low complexity" evidence="3">
    <location>
        <begin position="135"/>
        <end position="159"/>
    </location>
</feature>
<dbReference type="EMBL" id="JANIIK010000115">
    <property type="protein sequence ID" value="KAJ3589600.1"/>
    <property type="molecule type" value="Genomic_DNA"/>
</dbReference>
<organism evidence="5 6">
    <name type="scientific">Muraenolepis orangiensis</name>
    <name type="common">Patagonian moray cod</name>
    <dbReference type="NCBI Taxonomy" id="630683"/>
    <lineage>
        <taxon>Eukaryota</taxon>
        <taxon>Metazoa</taxon>
        <taxon>Chordata</taxon>
        <taxon>Craniata</taxon>
        <taxon>Vertebrata</taxon>
        <taxon>Euteleostomi</taxon>
        <taxon>Actinopterygii</taxon>
        <taxon>Neopterygii</taxon>
        <taxon>Teleostei</taxon>
        <taxon>Neoteleostei</taxon>
        <taxon>Acanthomorphata</taxon>
        <taxon>Zeiogadaria</taxon>
        <taxon>Gadariae</taxon>
        <taxon>Gadiformes</taxon>
        <taxon>Muraenolepidoidei</taxon>
        <taxon>Muraenolepididae</taxon>
        <taxon>Muraenolepis</taxon>
    </lineage>
</organism>
<feature type="region of interest" description="Disordered" evidence="3">
    <location>
        <begin position="118"/>
        <end position="159"/>
    </location>
</feature>
<dbReference type="GO" id="GO:0005634">
    <property type="term" value="C:nucleus"/>
    <property type="evidence" value="ECO:0007669"/>
    <property type="project" value="UniProtKB-SubCell"/>
</dbReference>
<dbReference type="CDD" id="cd00086">
    <property type="entry name" value="homeodomain"/>
    <property type="match status" value="1"/>
</dbReference>
<evidence type="ECO:0000313" key="5">
    <source>
        <dbReference type="EMBL" id="KAJ3589600.1"/>
    </source>
</evidence>
<dbReference type="Proteomes" id="UP001148018">
    <property type="component" value="Unassembled WGS sequence"/>
</dbReference>
<dbReference type="AlphaFoldDB" id="A0A9Q0I8X8"/>
<dbReference type="SUPFAM" id="SSF46689">
    <property type="entry name" value="Homeodomain-like"/>
    <property type="match status" value="1"/>
</dbReference>
<dbReference type="GO" id="GO:0003677">
    <property type="term" value="F:DNA binding"/>
    <property type="evidence" value="ECO:0007669"/>
    <property type="project" value="UniProtKB-UniRule"/>
</dbReference>
<keyword evidence="1 2" id="KW-0371">Homeobox</keyword>
<evidence type="ECO:0000256" key="3">
    <source>
        <dbReference type="SAM" id="MobiDB-lite"/>
    </source>
</evidence>
<feature type="region of interest" description="Disordered" evidence="3">
    <location>
        <begin position="36"/>
        <end position="65"/>
    </location>
</feature>